<dbReference type="AlphaFoldDB" id="A0A9P4U0Q0"/>
<dbReference type="EMBL" id="MU007019">
    <property type="protein sequence ID" value="KAF2433819.1"/>
    <property type="molecule type" value="Genomic_DNA"/>
</dbReference>
<reference evidence="2" key="1">
    <citation type="journal article" date="2020" name="Stud. Mycol.">
        <title>101 Dothideomycetes genomes: a test case for predicting lifestyles and emergence of pathogens.</title>
        <authorList>
            <person name="Haridas S."/>
            <person name="Albert R."/>
            <person name="Binder M."/>
            <person name="Bloem J."/>
            <person name="Labutti K."/>
            <person name="Salamov A."/>
            <person name="Andreopoulos B."/>
            <person name="Baker S."/>
            <person name="Barry K."/>
            <person name="Bills G."/>
            <person name="Bluhm B."/>
            <person name="Cannon C."/>
            <person name="Castanera R."/>
            <person name="Culley D."/>
            <person name="Daum C."/>
            <person name="Ezra D."/>
            <person name="Gonzalez J."/>
            <person name="Henrissat B."/>
            <person name="Kuo A."/>
            <person name="Liang C."/>
            <person name="Lipzen A."/>
            <person name="Lutzoni F."/>
            <person name="Magnuson J."/>
            <person name="Mondo S."/>
            <person name="Nolan M."/>
            <person name="Ohm R."/>
            <person name="Pangilinan J."/>
            <person name="Park H.-J."/>
            <person name="Ramirez L."/>
            <person name="Alfaro M."/>
            <person name="Sun H."/>
            <person name="Tritt A."/>
            <person name="Yoshinaga Y."/>
            <person name="Zwiers L.-H."/>
            <person name="Turgeon B."/>
            <person name="Goodwin S."/>
            <person name="Spatafora J."/>
            <person name="Crous P."/>
            <person name="Grigoriev I."/>
        </authorList>
    </citation>
    <scope>NUCLEOTIDE SEQUENCE</scope>
    <source>
        <strain evidence="2">CBS 130266</strain>
    </source>
</reference>
<proteinExistence type="predicted"/>
<gene>
    <name evidence="2" type="ORF">EJ08DRAFT_647106</name>
</gene>
<keyword evidence="1" id="KW-0472">Membrane</keyword>
<keyword evidence="3" id="KW-1185">Reference proteome</keyword>
<name>A0A9P4U0Q0_9PEZI</name>
<accession>A0A9P4U0Q0</accession>
<keyword evidence="1" id="KW-1133">Transmembrane helix</keyword>
<comment type="caution">
    <text evidence="2">The sequence shown here is derived from an EMBL/GenBank/DDBJ whole genome shotgun (WGS) entry which is preliminary data.</text>
</comment>
<evidence type="ECO:0000256" key="1">
    <source>
        <dbReference type="SAM" id="Phobius"/>
    </source>
</evidence>
<feature type="transmembrane region" description="Helical" evidence="1">
    <location>
        <begin position="79"/>
        <end position="100"/>
    </location>
</feature>
<evidence type="ECO:0000313" key="3">
    <source>
        <dbReference type="Proteomes" id="UP000800235"/>
    </source>
</evidence>
<evidence type="ECO:0000313" key="2">
    <source>
        <dbReference type="EMBL" id="KAF2433819.1"/>
    </source>
</evidence>
<protein>
    <submittedName>
        <fullName evidence="2">Uncharacterized protein</fullName>
    </submittedName>
</protein>
<dbReference type="Proteomes" id="UP000800235">
    <property type="component" value="Unassembled WGS sequence"/>
</dbReference>
<keyword evidence="1" id="KW-0812">Transmembrane</keyword>
<organism evidence="2 3">
    <name type="scientific">Tothia fuscella</name>
    <dbReference type="NCBI Taxonomy" id="1048955"/>
    <lineage>
        <taxon>Eukaryota</taxon>
        <taxon>Fungi</taxon>
        <taxon>Dikarya</taxon>
        <taxon>Ascomycota</taxon>
        <taxon>Pezizomycotina</taxon>
        <taxon>Dothideomycetes</taxon>
        <taxon>Pleosporomycetidae</taxon>
        <taxon>Venturiales</taxon>
        <taxon>Cylindrosympodiaceae</taxon>
        <taxon>Tothia</taxon>
    </lineage>
</organism>
<sequence length="192" mass="22353">MRFDTENQFTPKITSADARKRMKLVVMARNFVYADKILDEHYGDAILHVMDEMVRIKTRPDLLFHYSYDLRSHLSRNTLLAKLTVAYILILYHHFGFLTIEHLTRRLKELRKVGDVRRIWLTEDVLVAYAGVGRHPADLAIATIRKDVEPKVYTSMKGALQALQDREQKDLASQALETSQIEAYSRKHPRSD</sequence>